<dbReference type="AlphaFoldDB" id="W2QWR9"/>
<protein>
    <submittedName>
        <fullName evidence="1">Uncharacterized protein</fullName>
    </submittedName>
</protein>
<reference evidence="2" key="1">
    <citation type="submission" date="2011-12" db="EMBL/GenBank/DDBJ databases">
        <authorList>
            <consortium name="The Broad Institute Genome Sequencing Platform"/>
            <person name="Russ C."/>
            <person name="Tyler B."/>
            <person name="Panabieres F."/>
            <person name="Shan W."/>
            <person name="Tripathy S."/>
            <person name="Grunwald N."/>
            <person name="Machado M."/>
            <person name="Young S.K."/>
            <person name="Zeng Q."/>
            <person name="Gargeya S."/>
            <person name="Fitzgerald M."/>
            <person name="Haas B."/>
            <person name="Abouelleil A."/>
            <person name="Alvarado L."/>
            <person name="Arachchi H.M."/>
            <person name="Berlin A."/>
            <person name="Chapman S.B."/>
            <person name="Gearin G."/>
            <person name="Goldberg J."/>
            <person name="Griggs A."/>
            <person name="Gujja S."/>
            <person name="Hansen M."/>
            <person name="Heiman D."/>
            <person name="Howarth C."/>
            <person name="Larimer J."/>
            <person name="Lui A."/>
            <person name="MacDonald P.J.P."/>
            <person name="McCowen C."/>
            <person name="Montmayeur A."/>
            <person name="Murphy C."/>
            <person name="Neiman D."/>
            <person name="Pearson M."/>
            <person name="Priest M."/>
            <person name="Roberts A."/>
            <person name="Saif S."/>
            <person name="Shea T."/>
            <person name="Sisk P."/>
            <person name="Stolte C."/>
            <person name="Sykes S."/>
            <person name="Wortman J."/>
            <person name="Nusbaum C."/>
            <person name="Birren B."/>
        </authorList>
    </citation>
    <scope>NUCLEOTIDE SEQUENCE [LARGE SCALE GENOMIC DNA]</scope>
    <source>
        <strain evidence="2">INRA-310</strain>
    </source>
</reference>
<dbReference type="VEuPathDB" id="FungiDB:PPTG_05867"/>
<proteinExistence type="predicted"/>
<organism evidence="1 2">
    <name type="scientific">Phytophthora nicotianae (strain INRA-310)</name>
    <name type="common">Phytophthora parasitica</name>
    <dbReference type="NCBI Taxonomy" id="761204"/>
    <lineage>
        <taxon>Eukaryota</taxon>
        <taxon>Sar</taxon>
        <taxon>Stramenopiles</taxon>
        <taxon>Oomycota</taxon>
        <taxon>Peronosporomycetes</taxon>
        <taxon>Peronosporales</taxon>
        <taxon>Peronosporaceae</taxon>
        <taxon>Phytophthora</taxon>
    </lineage>
</organism>
<dbReference type="GeneID" id="20175883"/>
<gene>
    <name evidence="1" type="ORF">PPTG_05867</name>
</gene>
<reference evidence="1 2" key="2">
    <citation type="submission" date="2013-11" db="EMBL/GenBank/DDBJ databases">
        <title>The Genome Sequence of Phytophthora parasitica INRA-310.</title>
        <authorList>
            <consortium name="The Broad Institute Genomics Platform"/>
            <person name="Russ C."/>
            <person name="Tyler B."/>
            <person name="Panabieres F."/>
            <person name="Shan W."/>
            <person name="Tripathy S."/>
            <person name="Grunwald N."/>
            <person name="Machado M."/>
            <person name="Johnson C.S."/>
            <person name="Arredondo F."/>
            <person name="Hong C."/>
            <person name="Coffey M."/>
            <person name="Young S.K."/>
            <person name="Zeng Q."/>
            <person name="Gargeya S."/>
            <person name="Fitzgerald M."/>
            <person name="Abouelleil A."/>
            <person name="Alvarado L."/>
            <person name="Chapman S.B."/>
            <person name="Gainer-Dewar J."/>
            <person name="Goldberg J."/>
            <person name="Griggs A."/>
            <person name="Gujja S."/>
            <person name="Hansen M."/>
            <person name="Howarth C."/>
            <person name="Imamovic A."/>
            <person name="Ireland A."/>
            <person name="Larimer J."/>
            <person name="McCowan C."/>
            <person name="Murphy C."/>
            <person name="Pearson M."/>
            <person name="Poon T.W."/>
            <person name="Priest M."/>
            <person name="Roberts A."/>
            <person name="Saif S."/>
            <person name="Shea T."/>
            <person name="Sykes S."/>
            <person name="Wortman J."/>
            <person name="Nusbaum C."/>
            <person name="Birren B."/>
        </authorList>
    </citation>
    <scope>NUCLEOTIDE SEQUENCE [LARGE SCALE GENOMIC DNA]</scope>
    <source>
        <strain evidence="1 2">INRA-310</strain>
    </source>
</reference>
<sequence length="129" mass="14513">MKSAFVRDQAPDDEMCLVLGGLFTGPARNWYRQLSRTTRVRLEGAPARVPSAVLWTRSLGRETILPCEAAREERPIRRSPRARGTLDDHDLAAQLALLGISDADALEEILRARQRAKNRQRRAHISTAK</sequence>
<dbReference type="EMBL" id="KI669568">
    <property type="protein sequence ID" value="ETN16720.1"/>
    <property type="molecule type" value="Genomic_DNA"/>
</dbReference>
<name>W2QWR9_PHYN3</name>
<evidence type="ECO:0000313" key="2">
    <source>
        <dbReference type="Proteomes" id="UP000018817"/>
    </source>
</evidence>
<dbReference type="Proteomes" id="UP000018817">
    <property type="component" value="Unassembled WGS sequence"/>
</dbReference>
<dbReference type="RefSeq" id="XP_008897845.1">
    <property type="nucleotide sequence ID" value="XM_008899597.1"/>
</dbReference>
<evidence type="ECO:0000313" key="1">
    <source>
        <dbReference type="EMBL" id="ETN16720.1"/>
    </source>
</evidence>
<dbReference type="STRING" id="761204.W2QWR9"/>
<accession>W2QWR9</accession>